<reference evidence="3 4" key="1">
    <citation type="submission" date="2020-08" db="EMBL/GenBank/DDBJ databases">
        <title>Genomic Encyclopedia of Type Strains, Phase IV (KMG-IV): sequencing the most valuable type-strain genomes for metagenomic binning, comparative biology and taxonomic classification.</title>
        <authorList>
            <person name="Goeker M."/>
        </authorList>
    </citation>
    <scope>NUCLEOTIDE SEQUENCE [LARGE SCALE GENOMIC DNA]</scope>
    <source>
        <strain evidence="3 4">DSM 22071</strain>
    </source>
</reference>
<dbReference type="CDD" id="cd00093">
    <property type="entry name" value="HTH_XRE"/>
    <property type="match status" value="1"/>
</dbReference>
<comment type="caution">
    <text evidence="3">The sequence shown here is derived from an EMBL/GenBank/DDBJ whole genome shotgun (WGS) entry which is preliminary data.</text>
</comment>
<dbReference type="GO" id="GO:0003700">
    <property type="term" value="F:DNA-binding transcription factor activity"/>
    <property type="evidence" value="ECO:0007669"/>
    <property type="project" value="TreeGrafter"/>
</dbReference>
<dbReference type="PROSITE" id="PS50943">
    <property type="entry name" value="HTH_CROC1"/>
    <property type="match status" value="1"/>
</dbReference>
<accession>A0A7W8DHE0</accession>
<organism evidence="3 4">
    <name type="scientific">Desulfurispira natronophila</name>
    <dbReference type="NCBI Taxonomy" id="682562"/>
    <lineage>
        <taxon>Bacteria</taxon>
        <taxon>Pseudomonadati</taxon>
        <taxon>Chrysiogenota</taxon>
        <taxon>Chrysiogenia</taxon>
        <taxon>Chrysiogenales</taxon>
        <taxon>Chrysiogenaceae</taxon>
        <taxon>Desulfurispira</taxon>
    </lineage>
</organism>
<dbReference type="Proteomes" id="UP000528322">
    <property type="component" value="Unassembled WGS sequence"/>
</dbReference>
<dbReference type="GO" id="GO:0003677">
    <property type="term" value="F:DNA binding"/>
    <property type="evidence" value="ECO:0007669"/>
    <property type="project" value="UniProtKB-KW"/>
</dbReference>
<evidence type="ECO:0000256" key="1">
    <source>
        <dbReference type="ARBA" id="ARBA00023125"/>
    </source>
</evidence>
<dbReference type="InterPro" id="IPR001387">
    <property type="entry name" value="Cro/C1-type_HTH"/>
</dbReference>
<keyword evidence="4" id="KW-1185">Reference proteome</keyword>
<dbReference type="GO" id="GO:0005829">
    <property type="term" value="C:cytosol"/>
    <property type="evidence" value="ECO:0007669"/>
    <property type="project" value="TreeGrafter"/>
</dbReference>
<dbReference type="Pfam" id="PF01381">
    <property type="entry name" value="HTH_3"/>
    <property type="match status" value="1"/>
</dbReference>
<dbReference type="PANTHER" id="PTHR46797:SF1">
    <property type="entry name" value="METHYLPHOSPHONATE SYNTHASE"/>
    <property type="match status" value="1"/>
</dbReference>
<dbReference type="Gene3D" id="1.10.260.40">
    <property type="entry name" value="lambda repressor-like DNA-binding domains"/>
    <property type="match status" value="1"/>
</dbReference>
<feature type="domain" description="HTH cro/C1-type" evidence="2">
    <location>
        <begin position="16"/>
        <end position="67"/>
    </location>
</feature>
<dbReference type="PANTHER" id="PTHR46797">
    <property type="entry name" value="HTH-TYPE TRANSCRIPTIONAL REGULATOR"/>
    <property type="match status" value="1"/>
</dbReference>
<dbReference type="EMBL" id="JACHID010000010">
    <property type="protein sequence ID" value="MBB5022334.1"/>
    <property type="molecule type" value="Genomic_DNA"/>
</dbReference>
<dbReference type="SMART" id="SM00530">
    <property type="entry name" value="HTH_XRE"/>
    <property type="match status" value="1"/>
</dbReference>
<sequence length="82" mass="9106">MSLYFAPTPEQLGSTLQALRKSRGLTQADLAKLAGVKQTTVSNAENNARGMRVETLYRLLAALDLYLNLQPRSAVEPTKEEW</sequence>
<keyword evidence="1" id="KW-0238">DNA-binding</keyword>
<dbReference type="InterPro" id="IPR010982">
    <property type="entry name" value="Lambda_DNA-bd_dom_sf"/>
</dbReference>
<protein>
    <submittedName>
        <fullName evidence="3">HTH-type transcriptional regulator/antitoxin HipB</fullName>
    </submittedName>
</protein>
<evidence type="ECO:0000313" key="3">
    <source>
        <dbReference type="EMBL" id="MBB5022334.1"/>
    </source>
</evidence>
<dbReference type="AlphaFoldDB" id="A0A7W8DHE0"/>
<gene>
    <name evidence="3" type="ORF">HNR37_001669</name>
</gene>
<proteinExistence type="predicted"/>
<evidence type="ECO:0000259" key="2">
    <source>
        <dbReference type="PROSITE" id="PS50943"/>
    </source>
</evidence>
<evidence type="ECO:0000313" key="4">
    <source>
        <dbReference type="Proteomes" id="UP000528322"/>
    </source>
</evidence>
<dbReference type="SUPFAM" id="SSF47413">
    <property type="entry name" value="lambda repressor-like DNA-binding domains"/>
    <property type="match status" value="1"/>
</dbReference>
<name>A0A7W8DHE0_9BACT</name>
<dbReference type="RefSeq" id="WP_183732671.1">
    <property type="nucleotide sequence ID" value="NZ_JACHID010000010.1"/>
</dbReference>
<dbReference type="InterPro" id="IPR050807">
    <property type="entry name" value="TransReg_Diox_bact_type"/>
</dbReference>